<dbReference type="PANTHER" id="PTHR43861">
    <property type="entry name" value="TRANS-ACONITATE 2-METHYLTRANSFERASE-RELATED"/>
    <property type="match status" value="1"/>
</dbReference>
<dbReference type="Pfam" id="PF13847">
    <property type="entry name" value="Methyltransf_31"/>
    <property type="match status" value="1"/>
</dbReference>
<name>A0A5M9MTM1_9EURO</name>
<dbReference type="VEuPathDB" id="FungiDB:EYZ11_004453"/>
<dbReference type="Proteomes" id="UP000324241">
    <property type="component" value="Unassembled WGS sequence"/>
</dbReference>
<protein>
    <recommendedName>
        <fullName evidence="1">Methyltransferase domain-containing protein</fullName>
    </recommendedName>
</protein>
<reference evidence="2 3" key="1">
    <citation type="submission" date="2019-08" db="EMBL/GenBank/DDBJ databases">
        <title>The genome sequence of a newly discovered highly antifungal drug resistant Aspergillus species, Aspergillus tanneri NIH 1004.</title>
        <authorList>
            <person name="Mounaud S."/>
            <person name="Singh I."/>
            <person name="Joardar V."/>
            <person name="Pakala S."/>
            <person name="Pakala S."/>
            <person name="Venepally P."/>
            <person name="Chung J.K."/>
            <person name="Losada L."/>
            <person name="Nierman W.C."/>
        </authorList>
    </citation>
    <scope>NUCLEOTIDE SEQUENCE [LARGE SCALE GENOMIC DNA]</scope>
    <source>
        <strain evidence="2 3">NIH1004</strain>
    </source>
</reference>
<evidence type="ECO:0000313" key="3">
    <source>
        <dbReference type="Proteomes" id="UP000324241"/>
    </source>
</evidence>
<dbReference type="CDD" id="cd02440">
    <property type="entry name" value="AdoMet_MTases"/>
    <property type="match status" value="1"/>
</dbReference>
<gene>
    <name evidence="2" type="ORF">ATNIH1004_002920</name>
</gene>
<dbReference type="InterPro" id="IPR025714">
    <property type="entry name" value="Methyltranfer_dom"/>
</dbReference>
<dbReference type="RefSeq" id="XP_033429599.1">
    <property type="nucleotide sequence ID" value="XM_033567604.1"/>
</dbReference>
<dbReference type="Gene3D" id="3.40.50.150">
    <property type="entry name" value="Vaccinia Virus protein VP39"/>
    <property type="match status" value="1"/>
</dbReference>
<dbReference type="SUPFAM" id="SSF53335">
    <property type="entry name" value="S-adenosyl-L-methionine-dependent methyltransferases"/>
    <property type="match status" value="1"/>
</dbReference>
<feature type="domain" description="Methyltransferase" evidence="1">
    <location>
        <begin position="33"/>
        <end position="148"/>
    </location>
</feature>
<dbReference type="EMBL" id="QUQM01000001">
    <property type="protein sequence ID" value="KAA8650238.1"/>
    <property type="molecule type" value="Genomic_DNA"/>
</dbReference>
<dbReference type="AlphaFoldDB" id="A0A5M9MTM1"/>
<evidence type="ECO:0000259" key="1">
    <source>
        <dbReference type="Pfam" id="PF13847"/>
    </source>
</evidence>
<comment type="caution">
    <text evidence="2">The sequence shown here is derived from an EMBL/GenBank/DDBJ whole genome shotgun (WGS) entry which is preliminary data.</text>
</comment>
<accession>A0A5M9MTM1</accession>
<proteinExistence type="predicted"/>
<dbReference type="OrthoDB" id="10017101at2759"/>
<evidence type="ECO:0000313" key="2">
    <source>
        <dbReference type="EMBL" id="KAA8650238.1"/>
    </source>
</evidence>
<dbReference type="InterPro" id="IPR029063">
    <property type="entry name" value="SAM-dependent_MTases_sf"/>
</dbReference>
<dbReference type="GeneID" id="54325622"/>
<organism evidence="2 3">
    <name type="scientific">Aspergillus tanneri</name>
    <dbReference type="NCBI Taxonomy" id="1220188"/>
    <lineage>
        <taxon>Eukaryota</taxon>
        <taxon>Fungi</taxon>
        <taxon>Dikarya</taxon>
        <taxon>Ascomycota</taxon>
        <taxon>Pezizomycotina</taxon>
        <taxon>Eurotiomycetes</taxon>
        <taxon>Eurotiomycetidae</taxon>
        <taxon>Eurotiales</taxon>
        <taxon>Aspergillaceae</taxon>
        <taxon>Aspergillus</taxon>
        <taxon>Aspergillus subgen. Circumdati</taxon>
    </lineage>
</organism>
<sequence length="266" mass="29619">MAVYSTDHSSSVLQTHSWRTATNSAAYLLPHIQPHMKILDIGCGPGSITIDFARLVPNGHVTGIEYVSDPLDEAHKLASSQCLTNVDFQVGDIHSLEFPDNTFDIVHVHQVLQHIADPVQALREMRRVVKPNGGIVAARESASMSWYPANDGISKWLDLTQKVAGLKGGNPHPGRRIHVWAEQAGFERNRIKKSAGAWCFSSPEERRYWGGSMEERVTSSGFAVIAMDEGFTTRQELENIAGGWREFIEEESGWFGLLHGEILCWK</sequence>